<keyword evidence="1" id="KW-0812">Transmembrane</keyword>
<dbReference type="Proteomes" id="UP000198517">
    <property type="component" value="Unassembled WGS sequence"/>
</dbReference>
<dbReference type="EMBL" id="FNAS01000007">
    <property type="protein sequence ID" value="SDE34618.1"/>
    <property type="molecule type" value="Genomic_DNA"/>
</dbReference>
<keyword evidence="1" id="KW-1133">Transmembrane helix</keyword>
<feature type="transmembrane region" description="Helical" evidence="1">
    <location>
        <begin position="5"/>
        <end position="23"/>
    </location>
</feature>
<accession>A0A1G7C5N4</accession>
<dbReference type="AlphaFoldDB" id="A0A1G7C5N4"/>
<keyword evidence="1" id="KW-0472">Membrane</keyword>
<protein>
    <submittedName>
        <fullName evidence="2">Uncharacterized protein</fullName>
    </submittedName>
</protein>
<keyword evidence="3" id="KW-1185">Reference proteome</keyword>
<proteinExistence type="predicted"/>
<organism evidence="2 3">
    <name type="scientific">Riemerella columbipharyngis</name>
    <dbReference type="NCBI Taxonomy" id="1071918"/>
    <lineage>
        <taxon>Bacteria</taxon>
        <taxon>Pseudomonadati</taxon>
        <taxon>Bacteroidota</taxon>
        <taxon>Flavobacteriia</taxon>
        <taxon>Flavobacteriales</taxon>
        <taxon>Weeksellaceae</taxon>
        <taxon>Riemerella</taxon>
    </lineage>
</organism>
<evidence type="ECO:0000313" key="2">
    <source>
        <dbReference type="EMBL" id="SDE34618.1"/>
    </source>
</evidence>
<sequence>MKTATFYLIISLVMNAVGVYLKVNHFSTAGSVILLGGLFFWGSFIVKIVRGALKREI</sequence>
<evidence type="ECO:0000313" key="3">
    <source>
        <dbReference type="Proteomes" id="UP000198517"/>
    </source>
</evidence>
<evidence type="ECO:0000256" key="1">
    <source>
        <dbReference type="SAM" id="Phobius"/>
    </source>
</evidence>
<gene>
    <name evidence="2" type="ORF">SAMN05421544_10760</name>
</gene>
<feature type="transmembrane region" description="Helical" evidence="1">
    <location>
        <begin position="29"/>
        <end position="49"/>
    </location>
</feature>
<dbReference type="RefSeq" id="WP_176763253.1">
    <property type="nucleotide sequence ID" value="NZ_FNAS01000007.1"/>
</dbReference>
<reference evidence="2 3" key="1">
    <citation type="submission" date="2016-10" db="EMBL/GenBank/DDBJ databases">
        <authorList>
            <person name="de Groot N.N."/>
        </authorList>
    </citation>
    <scope>NUCLEOTIDE SEQUENCE [LARGE SCALE GENOMIC DNA]</scope>
    <source>
        <strain evidence="2 3">DSM 24015</strain>
    </source>
</reference>
<name>A0A1G7C5N4_9FLAO</name>